<dbReference type="InParanoid" id="E9FUN8"/>
<dbReference type="AlphaFoldDB" id="E9FUN8"/>
<feature type="compositionally biased region" description="Basic and acidic residues" evidence="1">
    <location>
        <begin position="17"/>
        <end position="34"/>
    </location>
</feature>
<proteinExistence type="predicted"/>
<feature type="region of interest" description="Disordered" evidence="1">
    <location>
        <begin position="1"/>
        <end position="41"/>
    </location>
</feature>
<dbReference type="HOGENOM" id="CLU_1798403_0_0_1"/>
<dbReference type="EMBL" id="GL732525">
    <property type="protein sequence ID" value="EFX88763.1"/>
    <property type="molecule type" value="Genomic_DNA"/>
</dbReference>
<keyword evidence="3" id="KW-1185">Reference proteome</keyword>
<accession>E9FUN8</accession>
<protein>
    <submittedName>
        <fullName evidence="2">Uncharacterized protein</fullName>
    </submittedName>
</protein>
<evidence type="ECO:0000313" key="3">
    <source>
        <dbReference type="Proteomes" id="UP000000305"/>
    </source>
</evidence>
<sequence>MSDQDPHGRSRGRSRSLRGESDPDESVRRPREHGTAPYTTHPPHVCYIFAQWSTKNNGLSNCSMRGEPEAVNTLKKNPKVNLCRAQVQEVELCQVVKLHRNNLGLHMVGHPFMEGLLLWPGLQVEKEQLLVAVEPVVFASRRKQ</sequence>
<evidence type="ECO:0000313" key="2">
    <source>
        <dbReference type="EMBL" id="EFX88763.1"/>
    </source>
</evidence>
<dbReference type="Proteomes" id="UP000000305">
    <property type="component" value="Unassembled WGS sequence"/>
</dbReference>
<name>E9FUN8_DAPPU</name>
<gene>
    <name evidence="2" type="ORF">DAPPUDRAFT_95754</name>
</gene>
<organism evidence="2 3">
    <name type="scientific">Daphnia pulex</name>
    <name type="common">Water flea</name>
    <dbReference type="NCBI Taxonomy" id="6669"/>
    <lineage>
        <taxon>Eukaryota</taxon>
        <taxon>Metazoa</taxon>
        <taxon>Ecdysozoa</taxon>
        <taxon>Arthropoda</taxon>
        <taxon>Crustacea</taxon>
        <taxon>Branchiopoda</taxon>
        <taxon>Diplostraca</taxon>
        <taxon>Cladocera</taxon>
        <taxon>Anomopoda</taxon>
        <taxon>Daphniidae</taxon>
        <taxon>Daphnia</taxon>
    </lineage>
</organism>
<evidence type="ECO:0000256" key="1">
    <source>
        <dbReference type="SAM" id="MobiDB-lite"/>
    </source>
</evidence>
<reference evidence="2 3" key="1">
    <citation type="journal article" date="2011" name="Science">
        <title>The ecoresponsive genome of Daphnia pulex.</title>
        <authorList>
            <person name="Colbourne J.K."/>
            <person name="Pfrender M.E."/>
            <person name="Gilbert D."/>
            <person name="Thomas W.K."/>
            <person name="Tucker A."/>
            <person name="Oakley T.H."/>
            <person name="Tokishita S."/>
            <person name="Aerts A."/>
            <person name="Arnold G.J."/>
            <person name="Basu M.K."/>
            <person name="Bauer D.J."/>
            <person name="Caceres C.E."/>
            <person name="Carmel L."/>
            <person name="Casola C."/>
            <person name="Choi J.H."/>
            <person name="Detter J.C."/>
            <person name="Dong Q."/>
            <person name="Dusheyko S."/>
            <person name="Eads B.D."/>
            <person name="Frohlich T."/>
            <person name="Geiler-Samerotte K.A."/>
            <person name="Gerlach D."/>
            <person name="Hatcher P."/>
            <person name="Jogdeo S."/>
            <person name="Krijgsveld J."/>
            <person name="Kriventseva E.V."/>
            <person name="Kultz D."/>
            <person name="Laforsch C."/>
            <person name="Lindquist E."/>
            <person name="Lopez J."/>
            <person name="Manak J.R."/>
            <person name="Muller J."/>
            <person name="Pangilinan J."/>
            <person name="Patwardhan R.P."/>
            <person name="Pitluck S."/>
            <person name="Pritham E.J."/>
            <person name="Rechtsteiner A."/>
            <person name="Rho M."/>
            <person name="Rogozin I.B."/>
            <person name="Sakarya O."/>
            <person name="Salamov A."/>
            <person name="Schaack S."/>
            <person name="Shapiro H."/>
            <person name="Shiga Y."/>
            <person name="Skalitzky C."/>
            <person name="Smith Z."/>
            <person name="Souvorov A."/>
            <person name="Sung W."/>
            <person name="Tang Z."/>
            <person name="Tsuchiya D."/>
            <person name="Tu H."/>
            <person name="Vos H."/>
            <person name="Wang M."/>
            <person name="Wolf Y.I."/>
            <person name="Yamagata H."/>
            <person name="Yamada T."/>
            <person name="Ye Y."/>
            <person name="Shaw J.R."/>
            <person name="Andrews J."/>
            <person name="Crease T.J."/>
            <person name="Tang H."/>
            <person name="Lucas S.M."/>
            <person name="Robertson H.M."/>
            <person name="Bork P."/>
            <person name="Koonin E.V."/>
            <person name="Zdobnov E.M."/>
            <person name="Grigoriev I.V."/>
            <person name="Lynch M."/>
            <person name="Boore J.L."/>
        </authorList>
    </citation>
    <scope>NUCLEOTIDE SEQUENCE [LARGE SCALE GENOMIC DNA]</scope>
</reference>
<dbReference type="KEGG" id="dpx:DAPPUDRAFT_95754"/>